<dbReference type="InterPro" id="IPR000160">
    <property type="entry name" value="GGDEF_dom"/>
</dbReference>
<evidence type="ECO:0000259" key="1">
    <source>
        <dbReference type="PROSITE" id="PS50110"/>
    </source>
</evidence>
<dbReference type="Gene3D" id="3.20.20.450">
    <property type="entry name" value="EAL domain"/>
    <property type="match status" value="1"/>
</dbReference>
<dbReference type="PANTHER" id="PTHR44757">
    <property type="entry name" value="DIGUANYLATE CYCLASE DGCP"/>
    <property type="match status" value="1"/>
</dbReference>
<dbReference type="SMART" id="SM00091">
    <property type="entry name" value="PAS"/>
    <property type="match status" value="1"/>
</dbReference>
<dbReference type="InterPro" id="IPR043128">
    <property type="entry name" value="Rev_trsase/Diguanyl_cyclase"/>
</dbReference>
<dbReference type="PROSITE" id="PS50110">
    <property type="entry name" value="RESPONSE_REGULATORY"/>
    <property type="match status" value="1"/>
</dbReference>
<keyword evidence="5" id="KW-0378">Hydrolase</keyword>
<protein>
    <submittedName>
        <fullName evidence="5">Cyclic di-GMP phosphodiesterase Gmr</fullName>
        <ecNumber evidence="5">3.1.4.52</ecNumber>
    </submittedName>
</protein>
<dbReference type="SMART" id="SM00448">
    <property type="entry name" value="REC"/>
    <property type="match status" value="1"/>
</dbReference>
<dbReference type="Gene3D" id="3.40.50.2300">
    <property type="match status" value="1"/>
</dbReference>
<dbReference type="PANTHER" id="PTHR44757:SF2">
    <property type="entry name" value="BIOFILM ARCHITECTURE MAINTENANCE PROTEIN MBAA"/>
    <property type="match status" value="1"/>
</dbReference>
<dbReference type="CDD" id="cd01948">
    <property type="entry name" value="EAL"/>
    <property type="match status" value="1"/>
</dbReference>
<sequence length="702" mass="77767">MAVDDTPASLKYMTDLLRAEGHEVRSAINGELALRAAQADPPELVLLDVRMPGLDGFEVCRRLKAHPATREVPVIFVSALSDIDDKVEGFALGAVDFVTKPFQREELLARVGTHLALTRLCTRLESMVDERTRELRGSKEQYDRLVKNIPVGVYQLHVQPGSEPVFTYISPKVRDLLGRSWEAGMTADALTRDVIHPDERERYQRLQEECLAAQTDFLWEGRALREGDVLWLHIESRSEPLPDGSHMRHGIIEDITQRKQAEERLLHLSTHDLLTGLPNRVLFHERLGQDIAAARRFGHPVAVHLLDLNNFKLINDTLGHPVGDQVLREVTRRLSLHIREGDLLARLGGDEFALIQSPPAGPAEAHILAERLLSSLDHPILVGDRPIHTTASVGITLFPPDGDTPEALLRNAEMAMYQAKGGNRGHCAFFQPDMDLRMRQRKQLEEDLRQGLNSDQFYLVYQPKVRAESGAICGMEALLRWRHPERGVISPAEFIPLAEQCGLIVPLGEWVLAAACRQMRLWRQAGLPELRLAVNMSPIQFQRGDPLAAVGKALAESGLPGRALEVEITESALISNLDEARAVLERLNGLGVSIAIDDFGTGYSSLGYLGNLPIDSLKIDQMFVRELQSGTAGRETGGAVVRAIISLAQSLGMRVVAEGVETRRQLDFLQAEGCDEIQGYYFSPPVSAEAFAALVTQGGFRV</sequence>
<evidence type="ECO:0000313" key="5">
    <source>
        <dbReference type="EMBL" id="OIQ89377.1"/>
    </source>
</evidence>
<dbReference type="InterPro" id="IPR001789">
    <property type="entry name" value="Sig_transdc_resp-reg_receiver"/>
</dbReference>
<feature type="domain" description="Response regulatory" evidence="1">
    <location>
        <begin position="1"/>
        <end position="115"/>
    </location>
</feature>
<dbReference type="EMBL" id="MLJW01000333">
    <property type="protein sequence ID" value="OIQ89377.1"/>
    <property type="molecule type" value="Genomic_DNA"/>
</dbReference>
<comment type="caution">
    <text evidence="5">The sequence shown here is derived from an EMBL/GenBank/DDBJ whole genome shotgun (WGS) entry which is preliminary data.</text>
</comment>
<evidence type="ECO:0000259" key="4">
    <source>
        <dbReference type="PROSITE" id="PS50887"/>
    </source>
</evidence>
<dbReference type="InterPro" id="IPR001633">
    <property type="entry name" value="EAL_dom"/>
</dbReference>
<dbReference type="Pfam" id="PF00990">
    <property type="entry name" value="GGDEF"/>
    <property type="match status" value="1"/>
</dbReference>
<organism evidence="5">
    <name type="scientific">mine drainage metagenome</name>
    <dbReference type="NCBI Taxonomy" id="410659"/>
    <lineage>
        <taxon>unclassified sequences</taxon>
        <taxon>metagenomes</taxon>
        <taxon>ecological metagenomes</taxon>
    </lineage>
</organism>
<feature type="domain" description="PAS" evidence="2">
    <location>
        <begin position="138"/>
        <end position="214"/>
    </location>
</feature>
<dbReference type="InterPro" id="IPR035965">
    <property type="entry name" value="PAS-like_dom_sf"/>
</dbReference>
<dbReference type="Gene3D" id="3.30.70.270">
    <property type="match status" value="1"/>
</dbReference>
<dbReference type="InterPro" id="IPR000014">
    <property type="entry name" value="PAS"/>
</dbReference>
<evidence type="ECO:0000259" key="3">
    <source>
        <dbReference type="PROSITE" id="PS50883"/>
    </source>
</evidence>
<feature type="domain" description="GGDEF" evidence="4">
    <location>
        <begin position="299"/>
        <end position="432"/>
    </location>
</feature>
<gene>
    <name evidence="5" type="primary">gmr_143</name>
    <name evidence="5" type="ORF">GALL_287530</name>
</gene>
<dbReference type="GO" id="GO:0000160">
    <property type="term" value="P:phosphorelay signal transduction system"/>
    <property type="evidence" value="ECO:0007669"/>
    <property type="project" value="InterPro"/>
</dbReference>
<dbReference type="PROSITE" id="PS50887">
    <property type="entry name" value="GGDEF"/>
    <property type="match status" value="1"/>
</dbReference>
<dbReference type="NCBIfam" id="TIGR00229">
    <property type="entry name" value="sensory_box"/>
    <property type="match status" value="1"/>
</dbReference>
<feature type="domain" description="EAL" evidence="3">
    <location>
        <begin position="441"/>
        <end position="699"/>
    </location>
</feature>
<dbReference type="CDD" id="cd00130">
    <property type="entry name" value="PAS"/>
    <property type="match status" value="1"/>
</dbReference>
<dbReference type="InterPro" id="IPR052155">
    <property type="entry name" value="Biofilm_reg_signaling"/>
</dbReference>
<dbReference type="Gene3D" id="3.30.450.20">
    <property type="entry name" value="PAS domain"/>
    <property type="match status" value="1"/>
</dbReference>
<dbReference type="SMART" id="SM00052">
    <property type="entry name" value="EAL"/>
    <property type="match status" value="1"/>
</dbReference>
<dbReference type="EC" id="3.1.4.52" evidence="5"/>
<dbReference type="InterPro" id="IPR029787">
    <property type="entry name" value="Nucleotide_cyclase"/>
</dbReference>
<dbReference type="InterPro" id="IPR035919">
    <property type="entry name" value="EAL_sf"/>
</dbReference>
<dbReference type="AlphaFoldDB" id="A0A1J5R099"/>
<dbReference type="Pfam" id="PF00563">
    <property type="entry name" value="EAL"/>
    <property type="match status" value="1"/>
</dbReference>
<evidence type="ECO:0000259" key="2">
    <source>
        <dbReference type="PROSITE" id="PS50112"/>
    </source>
</evidence>
<dbReference type="CDD" id="cd01949">
    <property type="entry name" value="GGDEF"/>
    <property type="match status" value="1"/>
</dbReference>
<dbReference type="SUPFAM" id="SSF55785">
    <property type="entry name" value="PYP-like sensor domain (PAS domain)"/>
    <property type="match status" value="1"/>
</dbReference>
<dbReference type="PROSITE" id="PS50112">
    <property type="entry name" value="PAS"/>
    <property type="match status" value="1"/>
</dbReference>
<dbReference type="SMART" id="SM00267">
    <property type="entry name" value="GGDEF"/>
    <property type="match status" value="1"/>
</dbReference>
<accession>A0A1J5R099</accession>
<dbReference type="PROSITE" id="PS50883">
    <property type="entry name" value="EAL"/>
    <property type="match status" value="1"/>
</dbReference>
<dbReference type="NCBIfam" id="TIGR00254">
    <property type="entry name" value="GGDEF"/>
    <property type="match status" value="1"/>
</dbReference>
<dbReference type="InterPro" id="IPR011006">
    <property type="entry name" value="CheY-like_superfamily"/>
</dbReference>
<reference evidence="5" key="1">
    <citation type="submission" date="2016-10" db="EMBL/GenBank/DDBJ databases">
        <title>Sequence of Gallionella enrichment culture.</title>
        <authorList>
            <person name="Poehlein A."/>
            <person name="Muehling M."/>
            <person name="Daniel R."/>
        </authorList>
    </citation>
    <scope>NUCLEOTIDE SEQUENCE</scope>
</reference>
<dbReference type="CDD" id="cd19920">
    <property type="entry name" value="REC_PA4781-like"/>
    <property type="match status" value="1"/>
</dbReference>
<name>A0A1J5R099_9ZZZZ</name>
<dbReference type="Pfam" id="PF00072">
    <property type="entry name" value="Response_reg"/>
    <property type="match status" value="1"/>
</dbReference>
<dbReference type="GO" id="GO:0071111">
    <property type="term" value="F:cyclic-guanylate-specific phosphodiesterase activity"/>
    <property type="evidence" value="ECO:0007669"/>
    <property type="project" value="UniProtKB-EC"/>
</dbReference>
<dbReference type="SUPFAM" id="SSF141868">
    <property type="entry name" value="EAL domain-like"/>
    <property type="match status" value="1"/>
</dbReference>
<dbReference type="FunFam" id="3.20.20.450:FF:000001">
    <property type="entry name" value="Cyclic di-GMP phosphodiesterase yahA"/>
    <property type="match status" value="1"/>
</dbReference>
<proteinExistence type="predicted"/>
<dbReference type="SUPFAM" id="SSF55073">
    <property type="entry name" value="Nucleotide cyclase"/>
    <property type="match status" value="1"/>
</dbReference>
<dbReference type="SUPFAM" id="SSF52172">
    <property type="entry name" value="CheY-like"/>
    <property type="match status" value="1"/>
</dbReference>